<comment type="caution">
    <text evidence="3">The sequence shown here is derived from an EMBL/GenBank/DDBJ whole genome shotgun (WGS) entry which is preliminary data.</text>
</comment>
<evidence type="ECO:0000256" key="1">
    <source>
        <dbReference type="ARBA" id="ARBA00022448"/>
    </source>
</evidence>
<evidence type="ECO:0000256" key="2">
    <source>
        <dbReference type="SAM" id="Phobius"/>
    </source>
</evidence>
<evidence type="ECO:0000313" key="4">
    <source>
        <dbReference type="Proteomes" id="UP000566819"/>
    </source>
</evidence>
<accession>A0A8H4RGV0</accession>
<keyword evidence="2" id="KW-0812">Transmembrane</keyword>
<reference evidence="3 4" key="1">
    <citation type="submission" date="2020-03" db="EMBL/GenBank/DDBJ databases">
        <title>Draft Genome Sequence of Cudoniella acicularis.</title>
        <authorList>
            <person name="Buettner E."/>
            <person name="Kellner H."/>
        </authorList>
    </citation>
    <scope>NUCLEOTIDE SEQUENCE [LARGE SCALE GENOMIC DNA]</scope>
    <source>
        <strain evidence="3 4">DSM 108380</strain>
    </source>
</reference>
<dbReference type="Pfam" id="PF06609">
    <property type="entry name" value="TRI12"/>
    <property type="match status" value="1"/>
</dbReference>
<feature type="transmembrane region" description="Helical" evidence="2">
    <location>
        <begin position="12"/>
        <end position="38"/>
    </location>
</feature>
<keyword evidence="2" id="KW-1133">Transmembrane helix</keyword>
<dbReference type="EMBL" id="JAAMPI010000780">
    <property type="protein sequence ID" value="KAF4628660.1"/>
    <property type="molecule type" value="Genomic_DNA"/>
</dbReference>
<protein>
    <submittedName>
        <fullName evidence="3">Uncharacterized protein</fullName>
    </submittedName>
</protein>
<dbReference type="InterPro" id="IPR010573">
    <property type="entry name" value="MFS_Str1/Tri12-like"/>
</dbReference>
<organism evidence="3 4">
    <name type="scientific">Cudoniella acicularis</name>
    <dbReference type="NCBI Taxonomy" id="354080"/>
    <lineage>
        <taxon>Eukaryota</taxon>
        <taxon>Fungi</taxon>
        <taxon>Dikarya</taxon>
        <taxon>Ascomycota</taxon>
        <taxon>Pezizomycotina</taxon>
        <taxon>Leotiomycetes</taxon>
        <taxon>Helotiales</taxon>
        <taxon>Tricladiaceae</taxon>
        <taxon>Cudoniella</taxon>
    </lineage>
</organism>
<dbReference type="AlphaFoldDB" id="A0A8H4RGV0"/>
<dbReference type="Proteomes" id="UP000566819">
    <property type="component" value="Unassembled WGS sequence"/>
</dbReference>
<keyword evidence="1" id="KW-0813">Transport</keyword>
<dbReference type="GO" id="GO:0022857">
    <property type="term" value="F:transmembrane transporter activity"/>
    <property type="evidence" value="ECO:0007669"/>
    <property type="project" value="InterPro"/>
</dbReference>
<evidence type="ECO:0000313" key="3">
    <source>
        <dbReference type="EMBL" id="KAF4628660.1"/>
    </source>
</evidence>
<name>A0A8H4RGV0_9HELO</name>
<keyword evidence="2" id="KW-0472">Membrane</keyword>
<proteinExistence type="predicted"/>
<gene>
    <name evidence="3" type="ORF">G7Y89_g9487</name>
</gene>
<dbReference type="OrthoDB" id="4139357at2759"/>
<feature type="transmembrane region" description="Helical" evidence="2">
    <location>
        <begin position="138"/>
        <end position="158"/>
    </location>
</feature>
<keyword evidence="4" id="KW-1185">Reference proteome</keyword>
<sequence>MATATGTNSAKSIILTLFISICTTPTMLIGMALIVYGIQDQNDIGVAVGLASTSLIAGAIATAIFSNIQTNKYTSVLTGAVADAVRDLNFPSANIAAFARTAKLNTAAAFKTVPGINPTVQAAAVAANKRAYLQGTRLTFLVAVAFGLVGCICALFLVSVDGNKYTNNTVEVLETEHKLKEEKKLEDSVSV</sequence>
<feature type="transmembrane region" description="Helical" evidence="2">
    <location>
        <begin position="44"/>
        <end position="65"/>
    </location>
</feature>